<evidence type="ECO:0008006" key="6">
    <source>
        <dbReference type="Google" id="ProtNLM"/>
    </source>
</evidence>
<dbReference type="EMBL" id="MWSK01000005">
    <property type="protein sequence ID" value="OXS77525.1"/>
    <property type="molecule type" value="Genomic_DNA"/>
</dbReference>
<dbReference type="Proteomes" id="UP000186385">
    <property type="component" value="Unassembled WGS sequence"/>
</dbReference>
<accession>A0A1N6Y5M6</accession>
<sequence length="78" mass="9292">MDQEKENLQEEQTIGVEEFPEGSYGEVISQNRRVENKTTPWKENQRKASAFTYEYKRLHENVPRQYPGAHPTHDEKEK</sequence>
<name>A0A1N6Y5M6_9BACI</name>
<reference evidence="2" key="3">
    <citation type="submission" date="2017-03" db="EMBL/GenBank/DDBJ databases">
        <authorList>
            <person name="Dastager S.G."/>
            <person name="Neurgaonkar P.S."/>
            <person name="Dharne M.S."/>
        </authorList>
    </citation>
    <scope>NUCLEOTIDE SEQUENCE</scope>
    <source>
        <strain evidence="2">DSM 25145</strain>
    </source>
</reference>
<feature type="region of interest" description="Disordered" evidence="1">
    <location>
        <begin position="59"/>
        <end position="78"/>
    </location>
</feature>
<reference evidence="5" key="2">
    <citation type="submission" date="2017-03" db="EMBL/GenBank/DDBJ databases">
        <title>Bacillus sp. V-88(T) DSM27956, whole genome shotgun sequencing project.</title>
        <authorList>
            <person name="Dastager S.G."/>
            <person name="Neurgaonkar P.S."/>
            <person name="Dharne M.S."/>
        </authorList>
    </citation>
    <scope>NUCLEOTIDE SEQUENCE [LARGE SCALE GENOMIC DNA]</scope>
    <source>
        <strain evidence="5">DSM 25145</strain>
    </source>
</reference>
<keyword evidence="5" id="KW-1185">Reference proteome</keyword>
<organism evidence="3 4">
    <name type="scientific">Domibacillus enclensis</name>
    <dbReference type="NCBI Taxonomy" id="1017273"/>
    <lineage>
        <taxon>Bacteria</taxon>
        <taxon>Bacillati</taxon>
        <taxon>Bacillota</taxon>
        <taxon>Bacilli</taxon>
        <taxon>Bacillales</taxon>
        <taxon>Bacillaceae</taxon>
        <taxon>Domibacillus</taxon>
    </lineage>
</organism>
<evidence type="ECO:0000313" key="2">
    <source>
        <dbReference type="EMBL" id="OXS77525.1"/>
    </source>
</evidence>
<gene>
    <name evidence="2" type="ORF">B1B05_11860</name>
    <name evidence="3" type="ORF">SAMN05443094_105160</name>
</gene>
<evidence type="ECO:0000256" key="1">
    <source>
        <dbReference type="SAM" id="MobiDB-lite"/>
    </source>
</evidence>
<dbReference type="Proteomes" id="UP000215545">
    <property type="component" value="Unassembled WGS sequence"/>
</dbReference>
<dbReference type="AlphaFoldDB" id="A0A1N6Y5M6"/>
<dbReference type="EMBL" id="FTLX01000005">
    <property type="protein sequence ID" value="SIR09867.1"/>
    <property type="molecule type" value="Genomic_DNA"/>
</dbReference>
<evidence type="ECO:0000313" key="4">
    <source>
        <dbReference type="Proteomes" id="UP000186385"/>
    </source>
</evidence>
<feature type="region of interest" description="Disordered" evidence="1">
    <location>
        <begin position="1"/>
        <end position="45"/>
    </location>
</feature>
<dbReference type="RefSeq" id="WP_045851959.1">
    <property type="nucleotide sequence ID" value="NZ_FTLX01000005.1"/>
</dbReference>
<evidence type="ECO:0000313" key="3">
    <source>
        <dbReference type="EMBL" id="SIR09867.1"/>
    </source>
</evidence>
<evidence type="ECO:0000313" key="5">
    <source>
        <dbReference type="Proteomes" id="UP000215545"/>
    </source>
</evidence>
<proteinExistence type="predicted"/>
<dbReference type="STRING" id="1017273.SAMN05443094_105160"/>
<reference evidence="3 4" key="1">
    <citation type="submission" date="2017-01" db="EMBL/GenBank/DDBJ databases">
        <authorList>
            <person name="Mah S.A."/>
            <person name="Swanson W.J."/>
            <person name="Moy G.W."/>
            <person name="Vacquier V.D."/>
        </authorList>
    </citation>
    <scope>NUCLEOTIDE SEQUENCE [LARGE SCALE GENOMIC DNA]</scope>
    <source>
        <strain evidence="3 4">NIO-1016</strain>
    </source>
</reference>
<dbReference type="OrthoDB" id="2376226at2"/>
<protein>
    <recommendedName>
        <fullName evidence="6">Cytosolic protein</fullName>
    </recommendedName>
</protein>